<dbReference type="NCBIfam" id="TIGR01575">
    <property type="entry name" value="rimI"/>
    <property type="match status" value="1"/>
</dbReference>
<reference evidence="6" key="2">
    <citation type="submission" date="2021-04" db="EMBL/GenBank/DDBJ databases">
        <authorList>
            <person name="Gilroy R."/>
        </authorList>
    </citation>
    <scope>NUCLEOTIDE SEQUENCE</scope>
    <source>
        <strain evidence="6">USASDec5-558</strain>
    </source>
</reference>
<keyword evidence="4" id="KW-0012">Acyltransferase</keyword>
<evidence type="ECO:0000256" key="2">
    <source>
        <dbReference type="ARBA" id="ARBA00022490"/>
    </source>
</evidence>
<dbReference type="InterPro" id="IPR006464">
    <property type="entry name" value="AcTrfase_RimI/Ard1"/>
</dbReference>
<dbReference type="Pfam" id="PF00583">
    <property type="entry name" value="Acetyltransf_1"/>
    <property type="match status" value="1"/>
</dbReference>
<comment type="similarity">
    <text evidence="1">Belongs to the acetyltransferase family. RimI subfamily.</text>
</comment>
<name>A0A9D2B165_9GAMM</name>
<comment type="caution">
    <text evidence="6">The sequence shown here is derived from an EMBL/GenBank/DDBJ whole genome shotgun (WGS) entry which is preliminary data.</text>
</comment>
<reference evidence="6" key="1">
    <citation type="journal article" date="2021" name="PeerJ">
        <title>Extensive microbial diversity within the chicken gut microbiome revealed by metagenomics and culture.</title>
        <authorList>
            <person name="Gilroy R."/>
            <person name="Ravi A."/>
            <person name="Getino M."/>
            <person name="Pursley I."/>
            <person name="Horton D.L."/>
            <person name="Alikhan N.F."/>
            <person name="Baker D."/>
            <person name="Gharbi K."/>
            <person name="Hall N."/>
            <person name="Watson M."/>
            <person name="Adriaenssens E.M."/>
            <person name="Foster-Nyarko E."/>
            <person name="Jarju S."/>
            <person name="Secka A."/>
            <person name="Antonio M."/>
            <person name="Oren A."/>
            <person name="Chaudhuri R.R."/>
            <person name="La Ragione R."/>
            <person name="Hildebrand F."/>
            <person name="Pallen M.J."/>
        </authorList>
    </citation>
    <scope>NUCLEOTIDE SEQUENCE</scope>
    <source>
        <strain evidence="6">USASDec5-558</strain>
    </source>
</reference>
<sequence length="171" mass="19175">MGLRSRARQAHVQFLELHDVSDEVLEQLYEVEVQAHVSPWDKDDIISLVALPHNHCIGLYCEERLVGFALISVVAGEAELYTIGILPKYQGLGFGHQLLHSTLARAVELGAEACFLEVRVSNEVAIHLYDFYGFQIEGVRKNYYAATETTPAEDAYLMKADLTALPDMPQR</sequence>
<feature type="domain" description="N-acetyltransferase" evidence="5">
    <location>
        <begin position="15"/>
        <end position="163"/>
    </location>
</feature>
<accession>A0A9D2B165</accession>
<evidence type="ECO:0000256" key="4">
    <source>
        <dbReference type="ARBA" id="ARBA00023315"/>
    </source>
</evidence>
<dbReference type="InterPro" id="IPR050680">
    <property type="entry name" value="YpeA/RimI_acetyltransf"/>
</dbReference>
<dbReference type="GO" id="GO:0008080">
    <property type="term" value="F:N-acetyltransferase activity"/>
    <property type="evidence" value="ECO:0007669"/>
    <property type="project" value="InterPro"/>
</dbReference>
<dbReference type="InterPro" id="IPR000182">
    <property type="entry name" value="GNAT_dom"/>
</dbReference>
<dbReference type="CDD" id="cd04301">
    <property type="entry name" value="NAT_SF"/>
    <property type="match status" value="1"/>
</dbReference>
<dbReference type="AlphaFoldDB" id="A0A9D2B165"/>
<dbReference type="PROSITE" id="PS51186">
    <property type="entry name" value="GNAT"/>
    <property type="match status" value="1"/>
</dbReference>
<evidence type="ECO:0000256" key="3">
    <source>
        <dbReference type="ARBA" id="ARBA00022679"/>
    </source>
</evidence>
<dbReference type="PANTHER" id="PTHR43420:SF44">
    <property type="entry name" value="ACETYLTRANSFERASE YPEA"/>
    <property type="match status" value="1"/>
</dbReference>
<dbReference type="Proteomes" id="UP000886829">
    <property type="component" value="Unassembled WGS sequence"/>
</dbReference>
<protein>
    <submittedName>
        <fullName evidence="6">Ribosomal protein S18-alanine N-acetyltransferase</fullName>
    </submittedName>
</protein>
<evidence type="ECO:0000256" key="1">
    <source>
        <dbReference type="ARBA" id="ARBA00005395"/>
    </source>
</evidence>
<keyword evidence="6" id="KW-0687">Ribonucleoprotein</keyword>
<organism evidence="6 7">
    <name type="scientific">Candidatus Anaerobiospirillum pullistercoris</name>
    <dbReference type="NCBI Taxonomy" id="2838452"/>
    <lineage>
        <taxon>Bacteria</taxon>
        <taxon>Pseudomonadati</taxon>
        <taxon>Pseudomonadota</taxon>
        <taxon>Gammaproteobacteria</taxon>
        <taxon>Aeromonadales</taxon>
        <taxon>Succinivibrionaceae</taxon>
        <taxon>Anaerobiospirillum</taxon>
    </lineage>
</organism>
<dbReference type="GO" id="GO:0005840">
    <property type="term" value="C:ribosome"/>
    <property type="evidence" value="ECO:0007669"/>
    <property type="project" value="UniProtKB-KW"/>
</dbReference>
<dbReference type="PANTHER" id="PTHR43420">
    <property type="entry name" value="ACETYLTRANSFERASE"/>
    <property type="match status" value="1"/>
</dbReference>
<dbReference type="EMBL" id="DXEV01000154">
    <property type="protein sequence ID" value="HIX57340.1"/>
    <property type="molecule type" value="Genomic_DNA"/>
</dbReference>
<keyword evidence="2" id="KW-0963">Cytoplasm</keyword>
<evidence type="ECO:0000313" key="7">
    <source>
        <dbReference type="Proteomes" id="UP000886829"/>
    </source>
</evidence>
<evidence type="ECO:0000259" key="5">
    <source>
        <dbReference type="PROSITE" id="PS51186"/>
    </source>
</evidence>
<evidence type="ECO:0000313" key="6">
    <source>
        <dbReference type="EMBL" id="HIX57340.1"/>
    </source>
</evidence>
<dbReference type="InterPro" id="IPR016181">
    <property type="entry name" value="Acyl_CoA_acyltransferase"/>
</dbReference>
<dbReference type="Gene3D" id="3.40.630.30">
    <property type="match status" value="1"/>
</dbReference>
<proteinExistence type="inferred from homology"/>
<gene>
    <name evidence="6" type="primary">rimI</name>
    <name evidence="6" type="ORF">H9850_07700</name>
</gene>
<dbReference type="SUPFAM" id="SSF55729">
    <property type="entry name" value="Acyl-CoA N-acyltransferases (Nat)"/>
    <property type="match status" value="1"/>
</dbReference>
<keyword evidence="6" id="KW-0689">Ribosomal protein</keyword>
<keyword evidence="3" id="KW-0808">Transferase</keyword>